<protein>
    <submittedName>
        <fullName evidence="1">Uncharacterized protein</fullName>
    </submittedName>
</protein>
<keyword evidence="2" id="KW-1185">Reference proteome</keyword>
<gene>
    <name evidence="1" type="ORF">Mhypo_00729</name>
</gene>
<dbReference type="EMBL" id="QWKY01000008">
    <property type="protein sequence ID" value="RIH80258.1"/>
    <property type="molecule type" value="Genomic_DNA"/>
</dbReference>
<accession>A0ABX9MQY1</accession>
<dbReference type="Proteomes" id="UP000265443">
    <property type="component" value="Unassembled WGS sequence"/>
</dbReference>
<name>A0ABX9MQY1_9DEIN</name>
<sequence length="94" mass="10632">MATFNRPRKFWSSFRCSRALGTKACFLRVVQRNLKRCSAVRWKPCSPAPTALTSLSSLAELDAATQPAYFYDSAAQHIYLKLFGNTNTSLLVRR</sequence>
<reference evidence="1 2" key="1">
    <citation type="submission" date="2018-08" db="EMBL/GenBank/DDBJ databases">
        <title>Meiothermus hypogaeus DSM 23238 genome sequencing project.</title>
        <authorList>
            <person name="Da Costa M.S."/>
            <person name="Albuquerque L."/>
            <person name="Raposo P."/>
            <person name="Froufe H.J.C."/>
            <person name="Barroso C.S."/>
            <person name="Egas C."/>
        </authorList>
    </citation>
    <scope>NUCLEOTIDE SEQUENCE [LARGE SCALE GENOMIC DNA]</scope>
    <source>
        <strain evidence="1 2">DSM 23238</strain>
    </source>
</reference>
<evidence type="ECO:0000313" key="2">
    <source>
        <dbReference type="Proteomes" id="UP000265443"/>
    </source>
</evidence>
<proteinExistence type="predicted"/>
<organism evidence="1 2">
    <name type="scientific">Meiothermus hypogaeus</name>
    <dbReference type="NCBI Taxonomy" id="884155"/>
    <lineage>
        <taxon>Bacteria</taxon>
        <taxon>Thermotogati</taxon>
        <taxon>Deinococcota</taxon>
        <taxon>Deinococci</taxon>
        <taxon>Thermales</taxon>
        <taxon>Thermaceae</taxon>
        <taxon>Meiothermus</taxon>
    </lineage>
</organism>
<evidence type="ECO:0000313" key="1">
    <source>
        <dbReference type="EMBL" id="RIH80258.1"/>
    </source>
</evidence>
<comment type="caution">
    <text evidence="1">The sequence shown here is derived from an EMBL/GenBank/DDBJ whole genome shotgun (WGS) entry which is preliminary data.</text>
</comment>